<dbReference type="EMBL" id="BGZK01000431">
    <property type="protein sequence ID" value="GBP43164.1"/>
    <property type="molecule type" value="Genomic_DNA"/>
</dbReference>
<dbReference type="Proteomes" id="UP000299102">
    <property type="component" value="Unassembled WGS sequence"/>
</dbReference>
<gene>
    <name evidence="1" type="ORF">EVAR_26839_1</name>
</gene>
<keyword evidence="2" id="KW-1185">Reference proteome</keyword>
<sequence>MPIISITLVHLAQSCNGTYLSIRKVDSKRYTGPQSACNISHSLGHSLVSLYHELHSTDAVFSHRLKMMTLAQIVGQISATTFERPRVSSQSRKNVHHVVFYDDSSKNTFGRFFRGARAISPVSLSSHLPRPEPNGRADEAASEALVQRCLEKR</sequence>
<comment type="caution">
    <text evidence="1">The sequence shown here is derived from an EMBL/GenBank/DDBJ whole genome shotgun (WGS) entry which is preliminary data.</text>
</comment>
<proteinExistence type="predicted"/>
<organism evidence="1 2">
    <name type="scientific">Eumeta variegata</name>
    <name type="common">Bagworm moth</name>
    <name type="synonym">Eumeta japonica</name>
    <dbReference type="NCBI Taxonomy" id="151549"/>
    <lineage>
        <taxon>Eukaryota</taxon>
        <taxon>Metazoa</taxon>
        <taxon>Ecdysozoa</taxon>
        <taxon>Arthropoda</taxon>
        <taxon>Hexapoda</taxon>
        <taxon>Insecta</taxon>
        <taxon>Pterygota</taxon>
        <taxon>Neoptera</taxon>
        <taxon>Endopterygota</taxon>
        <taxon>Lepidoptera</taxon>
        <taxon>Glossata</taxon>
        <taxon>Ditrysia</taxon>
        <taxon>Tineoidea</taxon>
        <taxon>Psychidae</taxon>
        <taxon>Oiketicinae</taxon>
        <taxon>Eumeta</taxon>
    </lineage>
</organism>
<name>A0A4C1VZ01_EUMVA</name>
<dbReference type="AlphaFoldDB" id="A0A4C1VZ01"/>
<accession>A0A4C1VZ01</accession>
<evidence type="ECO:0000313" key="1">
    <source>
        <dbReference type="EMBL" id="GBP43164.1"/>
    </source>
</evidence>
<protein>
    <submittedName>
        <fullName evidence="1">Uncharacterized protein</fullName>
    </submittedName>
</protein>
<evidence type="ECO:0000313" key="2">
    <source>
        <dbReference type="Proteomes" id="UP000299102"/>
    </source>
</evidence>
<reference evidence="1 2" key="1">
    <citation type="journal article" date="2019" name="Commun. Biol.">
        <title>The bagworm genome reveals a unique fibroin gene that provides high tensile strength.</title>
        <authorList>
            <person name="Kono N."/>
            <person name="Nakamura H."/>
            <person name="Ohtoshi R."/>
            <person name="Tomita M."/>
            <person name="Numata K."/>
            <person name="Arakawa K."/>
        </authorList>
    </citation>
    <scope>NUCLEOTIDE SEQUENCE [LARGE SCALE GENOMIC DNA]</scope>
</reference>